<dbReference type="Pfam" id="PF00472">
    <property type="entry name" value="RF-1"/>
    <property type="match status" value="1"/>
</dbReference>
<dbReference type="InParanoid" id="A0A1Y1UB43"/>
<dbReference type="InterPro" id="IPR050057">
    <property type="entry name" value="Prokaryotic/Mito_RF"/>
</dbReference>
<dbReference type="Proteomes" id="UP000193218">
    <property type="component" value="Unassembled WGS sequence"/>
</dbReference>
<dbReference type="STRING" id="4999.A0A1Y1UB43"/>
<dbReference type="OrthoDB" id="2019491at2759"/>
<dbReference type="PANTHER" id="PTHR43804:SF7">
    <property type="entry name" value="LD18447P"/>
    <property type="match status" value="1"/>
</dbReference>
<evidence type="ECO:0000313" key="5">
    <source>
        <dbReference type="EMBL" id="ORX34764.1"/>
    </source>
</evidence>
<dbReference type="Pfam" id="PF03462">
    <property type="entry name" value="PCRF"/>
    <property type="match status" value="1"/>
</dbReference>
<dbReference type="AlphaFoldDB" id="A0A1Y1UB43"/>
<accession>A0A1Y1UB43</accession>
<comment type="caution">
    <text evidence="5">The sequence shown here is derived from an EMBL/GenBank/DDBJ whole genome shotgun (WGS) entry which is preliminary data.</text>
</comment>
<reference evidence="5 6" key="1">
    <citation type="submission" date="2017-03" db="EMBL/GenBank/DDBJ databases">
        <title>Widespread Adenine N6-methylation of Active Genes in Fungi.</title>
        <authorList>
            <consortium name="DOE Joint Genome Institute"/>
            <person name="Mondo S.J."/>
            <person name="Dannebaum R.O."/>
            <person name="Kuo R.C."/>
            <person name="Louie K.B."/>
            <person name="Bewick A.J."/>
            <person name="Labutti K."/>
            <person name="Haridas S."/>
            <person name="Kuo A."/>
            <person name="Salamov A."/>
            <person name="Ahrendt S.R."/>
            <person name="Lau R."/>
            <person name="Bowen B.P."/>
            <person name="Lipzen A."/>
            <person name="Sullivan W."/>
            <person name="Andreopoulos W.B."/>
            <person name="Clum A."/>
            <person name="Lindquist E."/>
            <person name="Daum C."/>
            <person name="Northen T.R."/>
            <person name="Ramamoorthy G."/>
            <person name="Schmitz R.J."/>
            <person name="Gryganskyi A."/>
            <person name="Culley D."/>
            <person name="Magnuson J."/>
            <person name="James T.Y."/>
            <person name="O'Malley M.A."/>
            <person name="Stajich J.E."/>
            <person name="Spatafora J.W."/>
            <person name="Visel A."/>
            <person name="Grigoriev I.V."/>
        </authorList>
    </citation>
    <scope>NUCLEOTIDE SEQUENCE [LARGE SCALE GENOMIC DNA]</scope>
    <source>
        <strain evidence="5 6">NRRL Y-17943</strain>
    </source>
</reference>
<dbReference type="InterPro" id="IPR005139">
    <property type="entry name" value="PCRF"/>
</dbReference>
<keyword evidence="2" id="KW-0488">Methylation</keyword>
<evidence type="ECO:0000259" key="4">
    <source>
        <dbReference type="PROSITE" id="PS00745"/>
    </source>
</evidence>
<proteinExistence type="inferred from homology"/>
<dbReference type="FunCoup" id="A0A1Y1UB43">
    <property type="interactions" value="495"/>
</dbReference>
<name>A0A1Y1UB43_9TREE</name>
<dbReference type="GO" id="GO:0003747">
    <property type="term" value="F:translation release factor activity"/>
    <property type="evidence" value="ECO:0007669"/>
    <property type="project" value="InterPro"/>
</dbReference>
<dbReference type="RefSeq" id="XP_021869006.1">
    <property type="nucleotide sequence ID" value="XM_022016767.1"/>
</dbReference>
<evidence type="ECO:0000256" key="1">
    <source>
        <dbReference type="ARBA" id="ARBA00010835"/>
    </source>
</evidence>
<dbReference type="EMBL" id="NBSH01000013">
    <property type="protein sequence ID" value="ORX34764.1"/>
    <property type="molecule type" value="Genomic_DNA"/>
</dbReference>
<protein>
    <recommendedName>
        <fullName evidence="4">Prokaryotic-type class I peptide chain release factors domain-containing protein</fullName>
    </recommendedName>
</protein>
<organism evidence="5 6">
    <name type="scientific">Kockovaella imperatae</name>
    <dbReference type="NCBI Taxonomy" id="4999"/>
    <lineage>
        <taxon>Eukaryota</taxon>
        <taxon>Fungi</taxon>
        <taxon>Dikarya</taxon>
        <taxon>Basidiomycota</taxon>
        <taxon>Agaricomycotina</taxon>
        <taxon>Tremellomycetes</taxon>
        <taxon>Tremellales</taxon>
        <taxon>Cuniculitremaceae</taxon>
        <taxon>Kockovaella</taxon>
    </lineage>
</organism>
<dbReference type="GO" id="GO:0032543">
    <property type="term" value="P:mitochondrial translation"/>
    <property type="evidence" value="ECO:0007669"/>
    <property type="project" value="UniProtKB-ARBA"/>
</dbReference>
<keyword evidence="3" id="KW-0648">Protein biosynthesis</keyword>
<dbReference type="FunFam" id="3.30.160.20:FF:000070">
    <property type="entry name" value="Related to MRF1-peptide chain release factor, mitochondrial"/>
    <property type="match status" value="1"/>
</dbReference>
<dbReference type="PROSITE" id="PS00745">
    <property type="entry name" value="RF_PROK_I"/>
    <property type="match status" value="1"/>
</dbReference>
<evidence type="ECO:0000313" key="6">
    <source>
        <dbReference type="Proteomes" id="UP000193218"/>
    </source>
</evidence>
<dbReference type="InterPro" id="IPR045853">
    <property type="entry name" value="Pep_chain_release_fac_I_sf"/>
</dbReference>
<sequence length="465" mass="52202">MRGLCGSLLQPCRTVRFVRTRHARLAHPKAQAGMRPLTNESLSRLGRPQRPRSVCRTCLHCCAGSRANSSLAATPPSPWVTDIEAEHAEILRCCKAKVEEYKRLSTMPLSDSSVEELKEQTRTLKHLSRLAEAWDAYIGTRKAIIELRPHLQEEDESLREMFASEMASHIEQLDLIVQDQLSSLLLPQLSSDSLPAILSLHVGIGGGEAARFLEELAKMYKVYAAKKGWQVETLSEVEGPQAKGPGGNGLRETTMKIFPGEYGDEDASCFGDIMWESGIHRVQRVPPGATVDKMHSSTVSVNVSPIYPDTAEEPLIDPKDVRQEVMRARGAGGQHVNKTESAVRLTHVPTGIVVSMQDSRSQHENRAWAWDVLRARISERKRKEEQERRRAKRADKIKGVFRGDKVRTYNYPQDRVTDHRIGYNASDLAGIVSGENFDRIVAAMKEDFYKRRIEALMDGEEDLVE</sequence>
<dbReference type="Gene3D" id="6.10.140.1950">
    <property type="match status" value="1"/>
</dbReference>
<dbReference type="SUPFAM" id="SSF75620">
    <property type="entry name" value="Release factor"/>
    <property type="match status" value="1"/>
</dbReference>
<feature type="domain" description="Prokaryotic-type class I peptide chain release factors" evidence="4">
    <location>
        <begin position="327"/>
        <end position="343"/>
    </location>
</feature>
<dbReference type="InterPro" id="IPR000352">
    <property type="entry name" value="Pep_chain_release_fac_I"/>
</dbReference>
<dbReference type="Gene3D" id="3.30.70.1660">
    <property type="match status" value="1"/>
</dbReference>
<gene>
    <name evidence="5" type="ORF">BD324DRAFT_634864</name>
</gene>
<evidence type="ECO:0000256" key="2">
    <source>
        <dbReference type="ARBA" id="ARBA00022481"/>
    </source>
</evidence>
<dbReference type="Gene3D" id="3.30.160.20">
    <property type="match status" value="1"/>
</dbReference>
<comment type="similarity">
    <text evidence="1">Belongs to the prokaryotic/mitochondrial release factor family.</text>
</comment>
<dbReference type="GeneID" id="33558576"/>
<keyword evidence="6" id="KW-1185">Reference proteome</keyword>
<dbReference type="SMART" id="SM00937">
    <property type="entry name" value="PCRF"/>
    <property type="match status" value="1"/>
</dbReference>
<dbReference type="GO" id="GO:0005739">
    <property type="term" value="C:mitochondrion"/>
    <property type="evidence" value="ECO:0007669"/>
    <property type="project" value="GOC"/>
</dbReference>
<evidence type="ECO:0000256" key="3">
    <source>
        <dbReference type="ARBA" id="ARBA00022917"/>
    </source>
</evidence>
<dbReference type="PANTHER" id="PTHR43804">
    <property type="entry name" value="LD18447P"/>
    <property type="match status" value="1"/>
</dbReference>